<dbReference type="PROSITE" id="PS01180">
    <property type="entry name" value="CUB"/>
    <property type="match status" value="2"/>
</dbReference>
<dbReference type="CDD" id="cd00037">
    <property type="entry name" value="CLECT"/>
    <property type="match status" value="2"/>
</dbReference>
<dbReference type="PANTHER" id="PTHR22991:SF41">
    <property type="entry name" value="CUB DOMAIN-CONTAINING PROTEIN-RELATED"/>
    <property type="match status" value="1"/>
</dbReference>
<evidence type="ECO:0008006" key="7">
    <source>
        <dbReference type="Google" id="ProtNLM"/>
    </source>
</evidence>
<dbReference type="InterPro" id="IPR016186">
    <property type="entry name" value="C-type_lectin-like/link_sf"/>
</dbReference>
<comment type="caution">
    <text evidence="5">The sequence shown here is derived from an EMBL/GenBank/DDBJ whole genome shotgun (WGS) entry which is preliminary data.</text>
</comment>
<name>A0AAV5UVK6_9BILA</name>
<evidence type="ECO:0000313" key="5">
    <source>
        <dbReference type="EMBL" id="GMT09570.1"/>
    </source>
</evidence>
<dbReference type="CDD" id="cd00041">
    <property type="entry name" value="CUB"/>
    <property type="match status" value="2"/>
</dbReference>
<comment type="caution">
    <text evidence="2">Lacks conserved residue(s) required for the propagation of feature annotation.</text>
</comment>
<dbReference type="PANTHER" id="PTHR22991">
    <property type="entry name" value="PROTEIN CBG13490"/>
    <property type="match status" value="1"/>
</dbReference>
<dbReference type="SMART" id="SM00034">
    <property type="entry name" value="CLECT"/>
    <property type="match status" value="2"/>
</dbReference>
<dbReference type="SUPFAM" id="SSF49854">
    <property type="entry name" value="Spermadhesin, CUB domain"/>
    <property type="match status" value="2"/>
</dbReference>
<sequence length="528" mass="56315">LVLFSLVSAAFAVCPAGYQQINGGDCFKLYTTQQTFDSAEALCVQDQGHLASVHSAQEQTALTAIMGATTPLIGMKCTDAVPGHCTWADGTAVDYSNFPGGGPILAYGSCVHLSTNDQSWYSWNCAAPIAGFVCRIPFNPPPATTCPAGYSAYKGGCAALKTVAKNQADAEANCVLDGGHLASIQSEAENTFYQGLGTAAGLTNNIFIGLAWNTAANGYKWTDGTVYNPNLYNKFANQFPNTVFGECVQMMLSTEFGTLGQWTNIPCSTQMAYVCWKPSGDTPVKAPAQCPGIQFFYDQGTVYSPNFPASIPAGQSCEYILVTAVGTRVSVNFPTFSTDAATSLALYNGLDDATPFTRLSGTVPTPQTSYASTDNVMKMIFTSSGNPNGQGWQADFVTTGGDVVDPVTTPPFDPTSGCPQQQYTADTFVYSPNWPEPYPPMADCLYYISSKNNKKMSIEFGYLDTEQCCDFVVVYDGPNNKSPILATVSGQSTPTVTKYYSTGTTLALEFFSDSNNGGMGWVATVYNL</sequence>
<dbReference type="Gene3D" id="3.10.100.10">
    <property type="entry name" value="Mannose-Binding Protein A, subunit A"/>
    <property type="match status" value="2"/>
</dbReference>
<gene>
    <name evidence="5" type="ORF">PFISCL1PPCAC_867</name>
</gene>
<feature type="domain" description="CUB" evidence="3">
    <location>
        <begin position="290"/>
        <end position="399"/>
    </location>
</feature>
<dbReference type="PROSITE" id="PS50041">
    <property type="entry name" value="C_TYPE_LECTIN_2"/>
    <property type="match status" value="2"/>
</dbReference>
<dbReference type="PROSITE" id="PS00615">
    <property type="entry name" value="C_TYPE_LECTIN_1"/>
    <property type="match status" value="1"/>
</dbReference>
<reference evidence="5" key="1">
    <citation type="submission" date="2023-10" db="EMBL/GenBank/DDBJ databases">
        <title>Genome assembly of Pristionchus species.</title>
        <authorList>
            <person name="Yoshida K."/>
            <person name="Sommer R.J."/>
        </authorList>
    </citation>
    <scope>NUCLEOTIDE SEQUENCE</scope>
    <source>
        <strain evidence="5">RS5133</strain>
    </source>
</reference>
<organism evidence="5 6">
    <name type="scientific">Pristionchus fissidentatus</name>
    <dbReference type="NCBI Taxonomy" id="1538716"/>
    <lineage>
        <taxon>Eukaryota</taxon>
        <taxon>Metazoa</taxon>
        <taxon>Ecdysozoa</taxon>
        <taxon>Nematoda</taxon>
        <taxon>Chromadorea</taxon>
        <taxon>Rhabditida</taxon>
        <taxon>Rhabditina</taxon>
        <taxon>Diplogasteromorpha</taxon>
        <taxon>Diplogasteroidea</taxon>
        <taxon>Neodiplogasteridae</taxon>
        <taxon>Pristionchus</taxon>
    </lineage>
</organism>
<dbReference type="Proteomes" id="UP001432322">
    <property type="component" value="Unassembled WGS sequence"/>
</dbReference>
<accession>A0AAV5UVK6</accession>
<protein>
    <recommendedName>
        <fullName evidence="7">CUB domain-containing protein</fullName>
    </recommendedName>
</protein>
<feature type="domain" description="C-type lectin" evidence="4">
    <location>
        <begin position="153"/>
        <end position="276"/>
    </location>
</feature>
<dbReference type="SMART" id="SM00042">
    <property type="entry name" value="CUB"/>
    <property type="match status" value="2"/>
</dbReference>
<dbReference type="InterPro" id="IPR018378">
    <property type="entry name" value="C-type_lectin_CS"/>
</dbReference>
<dbReference type="InterPro" id="IPR000859">
    <property type="entry name" value="CUB_dom"/>
</dbReference>
<dbReference type="AlphaFoldDB" id="A0AAV5UVK6"/>
<dbReference type="InterPro" id="IPR050976">
    <property type="entry name" value="Snaclec"/>
</dbReference>
<dbReference type="Pfam" id="PF00431">
    <property type="entry name" value="CUB"/>
    <property type="match status" value="2"/>
</dbReference>
<evidence type="ECO:0000313" key="6">
    <source>
        <dbReference type="Proteomes" id="UP001432322"/>
    </source>
</evidence>
<dbReference type="SUPFAM" id="SSF56436">
    <property type="entry name" value="C-type lectin-like"/>
    <property type="match status" value="2"/>
</dbReference>
<keyword evidence="1 2" id="KW-1015">Disulfide bond</keyword>
<feature type="domain" description="C-type lectin" evidence="4">
    <location>
        <begin position="22"/>
        <end position="125"/>
    </location>
</feature>
<dbReference type="Gene3D" id="2.60.120.290">
    <property type="entry name" value="Spermadhesin, CUB domain"/>
    <property type="match status" value="2"/>
</dbReference>
<proteinExistence type="predicted"/>
<evidence type="ECO:0000259" key="4">
    <source>
        <dbReference type="PROSITE" id="PS50041"/>
    </source>
</evidence>
<dbReference type="EMBL" id="BTSY01000001">
    <property type="protein sequence ID" value="GMT09570.1"/>
    <property type="molecule type" value="Genomic_DNA"/>
</dbReference>
<dbReference type="InterPro" id="IPR016187">
    <property type="entry name" value="CTDL_fold"/>
</dbReference>
<dbReference type="InterPro" id="IPR001304">
    <property type="entry name" value="C-type_lectin-like"/>
</dbReference>
<feature type="non-terminal residue" evidence="5">
    <location>
        <position position="1"/>
    </location>
</feature>
<feature type="disulfide bond" evidence="2">
    <location>
        <begin position="290"/>
        <end position="317"/>
    </location>
</feature>
<feature type="non-terminal residue" evidence="5">
    <location>
        <position position="528"/>
    </location>
</feature>
<evidence type="ECO:0000259" key="3">
    <source>
        <dbReference type="PROSITE" id="PS01180"/>
    </source>
</evidence>
<evidence type="ECO:0000256" key="2">
    <source>
        <dbReference type="PROSITE-ProRule" id="PRU00059"/>
    </source>
</evidence>
<feature type="domain" description="CUB" evidence="3">
    <location>
        <begin position="418"/>
        <end position="528"/>
    </location>
</feature>
<evidence type="ECO:0000256" key="1">
    <source>
        <dbReference type="ARBA" id="ARBA00023157"/>
    </source>
</evidence>
<dbReference type="Pfam" id="PF00059">
    <property type="entry name" value="Lectin_C"/>
    <property type="match status" value="2"/>
</dbReference>
<keyword evidence="6" id="KW-1185">Reference proteome</keyword>
<dbReference type="InterPro" id="IPR035914">
    <property type="entry name" value="Sperma_CUB_dom_sf"/>
</dbReference>